<dbReference type="Proteomes" id="UP000677244">
    <property type="component" value="Unassembled WGS sequence"/>
</dbReference>
<dbReference type="PROSITE" id="PS51257">
    <property type="entry name" value="PROKAR_LIPOPROTEIN"/>
    <property type="match status" value="1"/>
</dbReference>
<evidence type="ECO:0000313" key="4">
    <source>
        <dbReference type="Proteomes" id="UP000677244"/>
    </source>
</evidence>
<proteinExistence type="predicted"/>
<organism evidence="3 4">
    <name type="scientific">Niastella soli</name>
    <dbReference type="NCBI Taxonomy" id="2821487"/>
    <lineage>
        <taxon>Bacteria</taxon>
        <taxon>Pseudomonadati</taxon>
        <taxon>Bacteroidota</taxon>
        <taxon>Chitinophagia</taxon>
        <taxon>Chitinophagales</taxon>
        <taxon>Chitinophagaceae</taxon>
        <taxon>Niastella</taxon>
    </lineage>
</organism>
<accession>A0ABS3YZR2</accession>
<feature type="transmembrane region" description="Helical" evidence="2">
    <location>
        <begin position="12"/>
        <end position="32"/>
    </location>
</feature>
<evidence type="ECO:0000256" key="2">
    <source>
        <dbReference type="SAM" id="Phobius"/>
    </source>
</evidence>
<evidence type="ECO:0000256" key="1">
    <source>
        <dbReference type="SAM" id="MobiDB-lite"/>
    </source>
</evidence>
<dbReference type="RefSeq" id="WP_209140646.1">
    <property type="nucleotide sequence ID" value="NZ_JAGHKO010000004.1"/>
</dbReference>
<feature type="region of interest" description="Disordered" evidence="1">
    <location>
        <begin position="41"/>
        <end position="69"/>
    </location>
</feature>
<dbReference type="EMBL" id="JAGHKO010000004">
    <property type="protein sequence ID" value="MBO9202601.1"/>
    <property type="molecule type" value="Genomic_DNA"/>
</dbReference>
<evidence type="ECO:0000313" key="3">
    <source>
        <dbReference type="EMBL" id="MBO9202601.1"/>
    </source>
</evidence>
<sequence>MKSNSTIQLKAIFLLIVFSLNTIIGFACSVGLDMGFNSRHHHHNGKSNNHHHQKSNQHHHVLGSHTTKSQPVGEIIKSGAPETGNCCNDDATQLSQSDKLLVNAINSSIEMPVALIALHFLYLSSHLSSLNPEITKIQDVRPYILNSRGIRVSIQSFQI</sequence>
<keyword evidence="2" id="KW-0472">Membrane</keyword>
<comment type="caution">
    <text evidence="3">The sequence shown here is derived from an EMBL/GenBank/DDBJ whole genome shotgun (WGS) entry which is preliminary data.</text>
</comment>
<evidence type="ECO:0008006" key="5">
    <source>
        <dbReference type="Google" id="ProtNLM"/>
    </source>
</evidence>
<keyword evidence="4" id="KW-1185">Reference proteome</keyword>
<reference evidence="3 4" key="1">
    <citation type="submission" date="2021-03" db="EMBL/GenBank/DDBJ databases">
        <title>Assistant Professor.</title>
        <authorList>
            <person name="Huq M.A."/>
        </authorList>
    </citation>
    <scope>NUCLEOTIDE SEQUENCE [LARGE SCALE GENOMIC DNA]</scope>
    <source>
        <strain evidence="3 4">MAH-29</strain>
    </source>
</reference>
<keyword evidence="2" id="KW-0812">Transmembrane</keyword>
<feature type="compositionally biased region" description="Basic residues" evidence="1">
    <location>
        <begin position="41"/>
        <end position="62"/>
    </location>
</feature>
<name>A0ABS3YZR2_9BACT</name>
<gene>
    <name evidence="3" type="ORF">J7I42_20095</name>
</gene>
<protein>
    <recommendedName>
        <fullName evidence="5">Cobalt transporter</fullName>
    </recommendedName>
</protein>
<keyword evidence="2" id="KW-1133">Transmembrane helix</keyword>